<reference evidence="2" key="1">
    <citation type="submission" date="2021-06" db="EMBL/GenBank/DDBJ databases">
        <authorList>
            <person name="Criscuolo A."/>
        </authorList>
    </citation>
    <scope>NUCLEOTIDE SEQUENCE</scope>
    <source>
        <strain evidence="2">CIP111803</strain>
    </source>
</reference>
<feature type="transmembrane region" description="Helical" evidence="1">
    <location>
        <begin position="20"/>
        <end position="41"/>
    </location>
</feature>
<comment type="caution">
    <text evidence="2">The sequence shown here is derived from an EMBL/GenBank/DDBJ whole genome shotgun (WGS) entry which is preliminary data.</text>
</comment>
<gene>
    <name evidence="2" type="ORF">LEUCIP111803_02355</name>
</gene>
<keyword evidence="1" id="KW-1133">Transmembrane helix</keyword>
<proteinExistence type="predicted"/>
<keyword evidence="1" id="KW-0472">Membrane</keyword>
<dbReference type="EMBL" id="CAJVAP010000035">
    <property type="protein sequence ID" value="CAG7620280.1"/>
    <property type="molecule type" value="Genomic_DNA"/>
</dbReference>
<organism evidence="2 3">
    <name type="scientific">Leucobacter soli</name>
    <dbReference type="NCBI Taxonomy" id="2812850"/>
    <lineage>
        <taxon>Bacteria</taxon>
        <taxon>Bacillati</taxon>
        <taxon>Actinomycetota</taxon>
        <taxon>Actinomycetes</taxon>
        <taxon>Micrococcales</taxon>
        <taxon>Microbacteriaceae</taxon>
        <taxon>Leucobacter</taxon>
    </lineage>
</organism>
<dbReference type="Proteomes" id="UP000693892">
    <property type="component" value="Unassembled WGS sequence"/>
</dbReference>
<dbReference type="AlphaFoldDB" id="A0A916NQ39"/>
<evidence type="ECO:0000313" key="3">
    <source>
        <dbReference type="Proteomes" id="UP000693892"/>
    </source>
</evidence>
<evidence type="ECO:0000313" key="2">
    <source>
        <dbReference type="EMBL" id="CAG7620280.1"/>
    </source>
</evidence>
<accession>A0A916NQ39</accession>
<dbReference type="RefSeq" id="WP_268912072.1">
    <property type="nucleotide sequence ID" value="NZ_CAJVAP010000035.1"/>
</dbReference>
<evidence type="ECO:0000256" key="1">
    <source>
        <dbReference type="SAM" id="Phobius"/>
    </source>
</evidence>
<protein>
    <submittedName>
        <fullName evidence="2">Uncharacterized protein</fullName>
    </submittedName>
</protein>
<name>A0A916NQ39_9MICO</name>
<keyword evidence="3" id="KW-1185">Reference proteome</keyword>
<sequence length="43" mass="5030">MSSRREERELRDDARAEWWLLPKAGLALLAVAALVFVREFFLP</sequence>
<keyword evidence="1" id="KW-0812">Transmembrane</keyword>